<dbReference type="InterPro" id="IPR043519">
    <property type="entry name" value="NT_sf"/>
</dbReference>
<evidence type="ECO:0000256" key="1">
    <source>
        <dbReference type="ARBA" id="ARBA00010574"/>
    </source>
</evidence>
<dbReference type="AlphaFoldDB" id="A0A2C6KZ13"/>
<dbReference type="Gene3D" id="3.30.460.10">
    <property type="entry name" value="Beta Polymerase, domain 2"/>
    <property type="match status" value="1"/>
</dbReference>
<dbReference type="GO" id="GO:0090071">
    <property type="term" value="P:negative regulation of ribosome biogenesis"/>
    <property type="evidence" value="ECO:0007669"/>
    <property type="project" value="TreeGrafter"/>
</dbReference>
<dbReference type="VEuPathDB" id="ToxoDB:CSUI_000977"/>
<dbReference type="InterPro" id="IPR004394">
    <property type="entry name" value="Iojap/RsfS/C7orf30"/>
</dbReference>
<proteinExistence type="inferred from homology"/>
<dbReference type="RefSeq" id="XP_067926842.1">
    <property type="nucleotide sequence ID" value="XM_068061183.1"/>
</dbReference>
<dbReference type="GeneID" id="94424394"/>
<name>A0A2C6KZ13_9APIC</name>
<organism evidence="4 5">
    <name type="scientific">Cystoisospora suis</name>
    <dbReference type="NCBI Taxonomy" id="483139"/>
    <lineage>
        <taxon>Eukaryota</taxon>
        <taxon>Sar</taxon>
        <taxon>Alveolata</taxon>
        <taxon>Apicomplexa</taxon>
        <taxon>Conoidasida</taxon>
        <taxon>Coccidia</taxon>
        <taxon>Eucoccidiorida</taxon>
        <taxon>Eimeriorina</taxon>
        <taxon>Sarcocystidae</taxon>
        <taxon>Cystoisospora</taxon>
    </lineage>
</organism>
<dbReference type="GO" id="GO:0043023">
    <property type="term" value="F:ribosomal large subunit binding"/>
    <property type="evidence" value="ECO:0007669"/>
    <property type="project" value="TreeGrafter"/>
</dbReference>
<feature type="compositionally biased region" description="Basic and acidic residues" evidence="2">
    <location>
        <begin position="240"/>
        <end position="252"/>
    </location>
</feature>
<dbReference type="GO" id="GO:0017148">
    <property type="term" value="P:negative regulation of translation"/>
    <property type="evidence" value="ECO:0007669"/>
    <property type="project" value="TreeGrafter"/>
</dbReference>
<evidence type="ECO:0000313" key="5">
    <source>
        <dbReference type="Proteomes" id="UP000221165"/>
    </source>
</evidence>
<evidence type="ECO:0000256" key="2">
    <source>
        <dbReference type="SAM" id="MobiDB-lite"/>
    </source>
</evidence>
<dbReference type="EMBL" id="MIGC01000382">
    <property type="protein sequence ID" value="PHJ25170.1"/>
    <property type="molecule type" value="Genomic_DNA"/>
</dbReference>
<keyword evidence="5" id="KW-1185">Reference proteome</keyword>
<dbReference type="SUPFAM" id="SSF81301">
    <property type="entry name" value="Nucleotidyltransferase"/>
    <property type="match status" value="1"/>
</dbReference>
<gene>
    <name evidence="4" type="ORF">CSUI_000977</name>
</gene>
<dbReference type="OrthoDB" id="329275at2759"/>
<evidence type="ECO:0000256" key="3">
    <source>
        <dbReference type="SAM" id="Phobius"/>
    </source>
</evidence>
<protein>
    <submittedName>
        <fullName evidence="4">Ribosome silencing factor</fullName>
    </submittedName>
</protein>
<keyword evidence="3" id="KW-0472">Membrane</keyword>
<dbReference type="Proteomes" id="UP000221165">
    <property type="component" value="Unassembled WGS sequence"/>
</dbReference>
<keyword evidence="3" id="KW-0812">Transmembrane</keyword>
<keyword evidence="3" id="KW-1133">Transmembrane helix</keyword>
<comment type="similarity">
    <text evidence="1">Belongs to the Iojap/RsfS family.</text>
</comment>
<dbReference type="PANTHER" id="PTHR21043">
    <property type="entry name" value="IOJAP SUPERFAMILY ORTHOLOG"/>
    <property type="match status" value="1"/>
</dbReference>
<reference evidence="4 5" key="1">
    <citation type="journal article" date="2017" name="Int. J. Parasitol.">
        <title>The genome of the protozoan parasite Cystoisospora suis and a reverse vaccinology approach to identify vaccine candidates.</title>
        <authorList>
            <person name="Palmieri N."/>
            <person name="Shrestha A."/>
            <person name="Ruttkowski B."/>
            <person name="Beck T."/>
            <person name="Vogl C."/>
            <person name="Tomley F."/>
            <person name="Blake D.P."/>
            <person name="Joachim A."/>
        </authorList>
    </citation>
    <scope>NUCLEOTIDE SEQUENCE [LARGE SCALE GENOMIC DNA]</scope>
    <source>
        <strain evidence="4 5">Wien I</strain>
    </source>
</reference>
<evidence type="ECO:0000313" key="4">
    <source>
        <dbReference type="EMBL" id="PHJ25170.1"/>
    </source>
</evidence>
<feature type="region of interest" description="Disordered" evidence="2">
    <location>
        <begin position="233"/>
        <end position="252"/>
    </location>
</feature>
<comment type="caution">
    <text evidence="4">The sequence shown here is derived from an EMBL/GenBank/DDBJ whole genome shotgun (WGS) entry which is preliminary data.</text>
</comment>
<dbReference type="PANTHER" id="PTHR21043:SF0">
    <property type="entry name" value="MITOCHONDRIAL ASSEMBLY OF RIBOSOMAL LARGE SUBUNIT PROTEIN 1"/>
    <property type="match status" value="1"/>
</dbReference>
<dbReference type="Pfam" id="PF02410">
    <property type="entry name" value="RsfS"/>
    <property type="match status" value="1"/>
</dbReference>
<accession>A0A2C6KZ13</accession>
<sequence>MTKGTRCWSRAAIVYFVMWLPLKLCISGGLVVWKALLISQELYTNAWGAEGRGPFAAQSCPSFHRRRQPSKQPLSVGCAVAPRPVQHLLPRHYCAGKGLRTPRRYHLVRPLLAFYYTTRPAALRDADLPLLSGGGAKQIPRTRACSLSILHTGRAIPSKCTYGNLSLCHAVPILIKPAVAEDANDGIPPSLLPPLLTAVRAADSNKAHSVVAMWKKPGVRRVGWTEDMLSWTQQQQPEASHQEGHAESLTRVEPEEKLDTRLGTHRAIVNTLSGSLSQQGEAMLIVSGTCASHLDSLADAIIEVMWKSHMRRLVARDGRGYSGWVVLAFVDLEVHIMTPVTRQRYALEELYGLCPRIDVSSAVRFDGLGGSAWYAGGQQKSGFTGPAFDPDVDSDLGHFSAALR</sequence>
<feature type="transmembrane region" description="Helical" evidence="3">
    <location>
        <begin position="12"/>
        <end position="33"/>
    </location>
</feature>